<gene>
    <name evidence="1" type="ORF">CCMP2556_LOCUS4122</name>
</gene>
<keyword evidence="2" id="KW-1185">Reference proteome</keyword>
<reference evidence="1 2" key="1">
    <citation type="submission" date="2024-02" db="EMBL/GenBank/DDBJ databases">
        <authorList>
            <person name="Chen Y."/>
            <person name="Shah S."/>
            <person name="Dougan E. K."/>
            <person name="Thang M."/>
            <person name="Chan C."/>
        </authorList>
    </citation>
    <scope>NUCLEOTIDE SEQUENCE [LARGE SCALE GENOMIC DNA]</scope>
</reference>
<dbReference type="EMBL" id="CAXAMN010001669">
    <property type="protein sequence ID" value="CAK8995671.1"/>
    <property type="molecule type" value="Genomic_DNA"/>
</dbReference>
<name>A0ABP0HZK3_9DINO</name>
<evidence type="ECO:0000313" key="1">
    <source>
        <dbReference type="EMBL" id="CAK8995671.1"/>
    </source>
</evidence>
<protein>
    <submittedName>
        <fullName evidence="1">Uncharacterized protein</fullName>
    </submittedName>
</protein>
<sequence>MACILLLALNKDFDVFNEAYSFLELFSGKGWVTKLMKVNGIASASFDISYGEPVLVLLSILNCKFENFLVVIGLVCSSWVTVSQGTHNRAPWFPMGRDEFGFVNMGNQLTSRTALLILAITAMGGTWILEQPRSSLVIWHPRIRLLWRLLPKVYEARWWACMYGSATAKRHIAWSNSPTVQLLDLGQMVRAHYKLQGVKSTKKYRNKRGKVAFCGSSFLKQTQTYPPGFAKKITKLHSRFCAKRTLEFGAGIEGEHLNLGVYLFEGLSWDTDWWLDAGMDSTFCYLRGAKGLCLGSLRHLFPTHI</sequence>
<organism evidence="1 2">
    <name type="scientific">Durusdinium trenchii</name>
    <dbReference type="NCBI Taxonomy" id="1381693"/>
    <lineage>
        <taxon>Eukaryota</taxon>
        <taxon>Sar</taxon>
        <taxon>Alveolata</taxon>
        <taxon>Dinophyceae</taxon>
        <taxon>Suessiales</taxon>
        <taxon>Symbiodiniaceae</taxon>
        <taxon>Durusdinium</taxon>
    </lineage>
</organism>
<evidence type="ECO:0000313" key="2">
    <source>
        <dbReference type="Proteomes" id="UP001642484"/>
    </source>
</evidence>
<proteinExistence type="predicted"/>
<accession>A0ABP0HZK3</accession>
<dbReference type="Proteomes" id="UP001642484">
    <property type="component" value="Unassembled WGS sequence"/>
</dbReference>
<comment type="caution">
    <text evidence="1">The sequence shown here is derived from an EMBL/GenBank/DDBJ whole genome shotgun (WGS) entry which is preliminary data.</text>
</comment>